<keyword evidence="11" id="KW-1185">Reference proteome</keyword>
<dbReference type="Proteomes" id="UP000681340">
    <property type="component" value="Unassembled WGS sequence"/>
</dbReference>
<gene>
    <name evidence="10" type="ORF">Aau02nite_80600</name>
</gene>
<feature type="domain" description="ABC3 transporter permease C-terminal" evidence="9">
    <location>
        <begin position="659"/>
        <end position="774"/>
    </location>
</feature>
<dbReference type="GO" id="GO:0022857">
    <property type="term" value="F:transmembrane transporter activity"/>
    <property type="evidence" value="ECO:0007669"/>
    <property type="project" value="TreeGrafter"/>
</dbReference>
<dbReference type="RefSeq" id="WP_212993868.1">
    <property type="nucleotide sequence ID" value="NZ_BAABEA010000026.1"/>
</dbReference>
<keyword evidence="3 8" id="KW-0812">Transmembrane</keyword>
<feature type="transmembrane region" description="Helical" evidence="8">
    <location>
        <begin position="658"/>
        <end position="680"/>
    </location>
</feature>
<keyword evidence="4 8" id="KW-1133">Transmembrane helix</keyword>
<organism evidence="10 11">
    <name type="scientific">Actinoplanes auranticolor</name>
    <dbReference type="NCBI Taxonomy" id="47988"/>
    <lineage>
        <taxon>Bacteria</taxon>
        <taxon>Bacillati</taxon>
        <taxon>Actinomycetota</taxon>
        <taxon>Actinomycetes</taxon>
        <taxon>Micromonosporales</taxon>
        <taxon>Micromonosporaceae</taxon>
        <taxon>Actinoplanes</taxon>
    </lineage>
</organism>
<evidence type="ECO:0000313" key="10">
    <source>
        <dbReference type="EMBL" id="GIM78390.1"/>
    </source>
</evidence>
<dbReference type="AlphaFoldDB" id="A0A919SSV2"/>
<dbReference type="InterPro" id="IPR050250">
    <property type="entry name" value="Macrolide_Exporter_MacB"/>
</dbReference>
<accession>A0A919SSV2</accession>
<name>A0A919SSV2_9ACTN</name>
<dbReference type="PANTHER" id="PTHR30572">
    <property type="entry name" value="MEMBRANE COMPONENT OF TRANSPORTER-RELATED"/>
    <property type="match status" value="1"/>
</dbReference>
<evidence type="ECO:0000313" key="11">
    <source>
        <dbReference type="Proteomes" id="UP000681340"/>
    </source>
</evidence>
<proteinExistence type="inferred from homology"/>
<evidence type="ECO:0000256" key="2">
    <source>
        <dbReference type="ARBA" id="ARBA00022475"/>
    </source>
</evidence>
<dbReference type="InterPro" id="IPR003838">
    <property type="entry name" value="ABC3_permease_C"/>
</dbReference>
<keyword evidence="5 8" id="KW-0472">Membrane</keyword>
<feature type="transmembrane region" description="Helical" evidence="8">
    <location>
        <begin position="755"/>
        <end position="778"/>
    </location>
</feature>
<evidence type="ECO:0000256" key="7">
    <source>
        <dbReference type="SAM" id="MobiDB-lite"/>
    </source>
</evidence>
<evidence type="ECO:0000256" key="6">
    <source>
        <dbReference type="ARBA" id="ARBA00038076"/>
    </source>
</evidence>
<dbReference type="GO" id="GO:0005886">
    <property type="term" value="C:plasma membrane"/>
    <property type="evidence" value="ECO:0007669"/>
    <property type="project" value="UniProtKB-SubCell"/>
</dbReference>
<feature type="region of interest" description="Disordered" evidence="7">
    <location>
        <begin position="90"/>
        <end position="116"/>
    </location>
</feature>
<sequence length="789" mass="79402">MSTLGRAVRAGAGRHRVQTVVITMVVLIAVTSAVLGGSLLVASRAPFDRAFGQQQGAHLTAQFGPAATVAQLTSSAGAAGISAAAGPFPTTQVSTLGPGGRPRPPMTVVGRSAPDGPVDQVTLTAGRWATAPGELVLAEDSRFRGPPVKIGTVWTVADPPGSPAVTVVGIARSVSRTADAWVTPEQVTAWTGERGPAGYQMLYRLTVADTAAQVEAARAAIAATVPAGALTGAVSWLVTRQDAVGQAALLVPFLIAFGVLGVVMAVLIIGNVIAGAVSTGTRRIGILKALGFTPAQVVRAYLGQALMPAVAGAVLGVVAGNLLTVPVLAQTNRLYGTSDNGVTLWVDALVAGGALVVVTLTAWAAAARAGRLRSVDAIAVGRTPRPGRGQWASRLTGRIPVPRPMSLGLAHPFARPLRSGGIVAAIAFGTAAVTFAVGLATSLSLIQEAEDLADVQVVPRMEAPGPGAGGPGREPMPNGPGPLTDPAGVVAAITAQAGTGGYVGQARTEVTVAGITGSLTTVALTGTDGARYYRMVSGSWLTGPGQIVVSTPFLTAAGKEVGDTVVLTDHGTDLTARIVGEVFNTDDKGMQILTDLATLRPAEPGLSPEIFLVSVRPGTDAATYASGLETALRSLGAAAVPVEHGTDELVLIIDTLTALLSVMLVVVAGLGVLNVVVLDTRERVHDLGVHKALGMTPRQTTTMVISSVLVTGLIGGAIGAAVGVALQRAVLGAMGGSAGFTLPASIVDVYSPTELLLFGLGGLVIAVGGALLPAGWAAGTRTVTALRTE</sequence>
<keyword evidence="2" id="KW-1003">Cell membrane</keyword>
<dbReference type="Pfam" id="PF02687">
    <property type="entry name" value="FtsX"/>
    <property type="match status" value="2"/>
</dbReference>
<feature type="transmembrane region" description="Helical" evidence="8">
    <location>
        <begin position="422"/>
        <end position="446"/>
    </location>
</feature>
<evidence type="ECO:0000256" key="5">
    <source>
        <dbReference type="ARBA" id="ARBA00023136"/>
    </source>
</evidence>
<comment type="similarity">
    <text evidence="6">Belongs to the ABC-4 integral membrane protein family.</text>
</comment>
<feature type="domain" description="ABC3 transporter permease C-terminal" evidence="9">
    <location>
        <begin position="256"/>
        <end position="368"/>
    </location>
</feature>
<evidence type="ECO:0000259" key="9">
    <source>
        <dbReference type="Pfam" id="PF02687"/>
    </source>
</evidence>
<feature type="transmembrane region" description="Helical" evidence="8">
    <location>
        <begin position="219"/>
        <end position="238"/>
    </location>
</feature>
<evidence type="ECO:0000256" key="8">
    <source>
        <dbReference type="SAM" id="Phobius"/>
    </source>
</evidence>
<evidence type="ECO:0000256" key="3">
    <source>
        <dbReference type="ARBA" id="ARBA00022692"/>
    </source>
</evidence>
<feature type="transmembrane region" description="Helical" evidence="8">
    <location>
        <begin position="298"/>
        <end position="322"/>
    </location>
</feature>
<dbReference type="PANTHER" id="PTHR30572:SF4">
    <property type="entry name" value="ABC TRANSPORTER PERMEASE YTRF"/>
    <property type="match status" value="1"/>
</dbReference>
<feature type="transmembrane region" description="Helical" evidence="8">
    <location>
        <begin position="342"/>
        <end position="366"/>
    </location>
</feature>
<feature type="transmembrane region" description="Helical" evidence="8">
    <location>
        <begin position="20"/>
        <end position="42"/>
    </location>
</feature>
<evidence type="ECO:0000256" key="1">
    <source>
        <dbReference type="ARBA" id="ARBA00004651"/>
    </source>
</evidence>
<dbReference type="EMBL" id="BOQL01000073">
    <property type="protein sequence ID" value="GIM78390.1"/>
    <property type="molecule type" value="Genomic_DNA"/>
</dbReference>
<protein>
    <recommendedName>
        <fullName evidence="9">ABC3 transporter permease C-terminal domain-containing protein</fullName>
    </recommendedName>
</protein>
<evidence type="ECO:0000256" key="4">
    <source>
        <dbReference type="ARBA" id="ARBA00022989"/>
    </source>
</evidence>
<feature type="transmembrane region" description="Helical" evidence="8">
    <location>
        <begin position="250"/>
        <end position="277"/>
    </location>
</feature>
<comment type="subcellular location">
    <subcellularLocation>
        <location evidence="1">Cell membrane</location>
        <topology evidence="1">Multi-pass membrane protein</topology>
    </subcellularLocation>
</comment>
<feature type="transmembrane region" description="Helical" evidence="8">
    <location>
        <begin position="701"/>
        <end position="726"/>
    </location>
</feature>
<reference evidence="10" key="1">
    <citation type="submission" date="2021-03" db="EMBL/GenBank/DDBJ databases">
        <title>Whole genome shotgun sequence of Actinoplanes auranticolor NBRC 12245.</title>
        <authorList>
            <person name="Komaki H."/>
            <person name="Tamura T."/>
        </authorList>
    </citation>
    <scope>NUCLEOTIDE SEQUENCE</scope>
    <source>
        <strain evidence="10">NBRC 12245</strain>
    </source>
</reference>
<comment type="caution">
    <text evidence="10">The sequence shown here is derived from an EMBL/GenBank/DDBJ whole genome shotgun (WGS) entry which is preliminary data.</text>
</comment>